<reference evidence="4 5" key="1">
    <citation type="submission" date="2022-08" db="EMBL/GenBank/DDBJ databases">
        <title>Reclassification of Massilia species as members of the genera Telluria, Duganella, Pseudoduganella, Mokoshia gen. nov. and Zemynaea gen. nov. using orthogonal and non-orthogonal genome-based approaches.</title>
        <authorList>
            <person name="Bowman J.P."/>
        </authorList>
    </citation>
    <scope>NUCLEOTIDE SEQUENCE [LARGE SCALE GENOMIC DNA]</scope>
    <source>
        <strain evidence="4 5">JCM 31661</strain>
    </source>
</reference>
<evidence type="ECO:0000256" key="2">
    <source>
        <dbReference type="SAM" id="Phobius"/>
    </source>
</evidence>
<feature type="transmembrane region" description="Helical" evidence="2">
    <location>
        <begin position="29"/>
        <end position="45"/>
    </location>
</feature>
<gene>
    <name evidence="4" type="ORF">NX780_19795</name>
</gene>
<feature type="region of interest" description="Disordered" evidence="1">
    <location>
        <begin position="1"/>
        <end position="27"/>
    </location>
</feature>
<keyword evidence="5" id="KW-1185">Reference proteome</keyword>
<evidence type="ECO:0000259" key="3">
    <source>
        <dbReference type="Pfam" id="PF07589"/>
    </source>
</evidence>
<proteinExistence type="predicted"/>
<evidence type="ECO:0000256" key="1">
    <source>
        <dbReference type="SAM" id="MobiDB-lite"/>
    </source>
</evidence>
<feature type="domain" description="Ice-binding protein C-terminal" evidence="3">
    <location>
        <begin position="25"/>
        <end position="47"/>
    </location>
</feature>
<dbReference type="InterPro" id="IPR013424">
    <property type="entry name" value="Ice-binding_C"/>
</dbReference>
<sequence>MPESSLEPPKEPVQPGQQPAKPVEVPEPGSLWLLAPGLALLLVLRRRKRRA</sequence>
<evidence type="ECO:0000313" key="5">
    <source>
        <dbReference type="Proteomes" id="UP001206572"/>
    </source>
</evidence>
<keyword evidence="2" id="KW-0812">Transmembrane</keyword>
<keyword evidence="2" id="KW-0472">Membrane</keyword>
<evidence type="ECO:0000313" key="4">
    <source>
        <dbReference type="EMBL" id="MCS0598589.1"/>
    </source>
</evidence>
<comment type="caution">
    <text evidence="4">The sequence shown here is derived from an EMBL/GenBank/DDBJ whole genome shotgun (WGS) entry which is preliminary data.</text>
</comment>
<name>A0ABT2AQQ9_9BURK</name>
<organism evidence="4 5">
    <name type="scientific">Massilia agri</name>
    <dbReference type="NCBI Taxonomy" id="1886785"/>
    <lineage>
        <taxon>Bacteria</taxon>
        <taxon>Pseudomonadati</taxon>
        <taxon>Pseudomonadota</taxon>
        <taxon>Betaproteobacteria</taxon>
        <taxon>Burkholderiales</taxon>
        <taxon>Oxalobacteraceae</taxon>
        <taxon>Telluria group</taxon>
        <taxon>Massilia</taxon>
    </lineage>
</organism>
<dbReference type="EMBL" id="JANUHA010000016">
    <property type="protein sequence ID" value="MCS0598589.1"/>
    <property type="molecule type" value="Genomic_DNA"/>
</dbReference>
<dbReference type="Pfam" id="PF07589">
    <property type="entry name" value="PEP-CTERM"/>
    <property type="match status" value="1"/>
</dbReference>
<protein>
    <submittedName>
        <fullName evidence="4">PEP-CTERM sorting domain-containing protein</fullName>
    </submittedName>
</protein>
<dbReference type="Proteomes" id="UP001206572">
    <property type="component" value="Unassembled WGS sequence"/>
</dbReference>
<keyword evidence="2" id="KW-1133">Transmembrane helix</keyword>
<accession>A0ABT2AQQ9</accession>
<dbReference type="NCBIfam" id="TIGR02595">
    <property type="entry name" value="PEP_CTERM"/>
    <property type="match status" value="1"/>
</dbReference>